<gene>
    <name evidence="1" type="ORF">GFSPODELE1_LOCUS4148</name>
</gene>
<accession>A0ABP1D6L7</accession>
<reference evidence="2" key="1">
    <citation type="submission" date="2024-04" db="EMBL/GenBank/DDBJ databases">
        <authorList>
            <person name="Shaw F."/>
            <person name="Minotto A."/>
        </authorList>
    </citation>
    <scope>NUCLEOTIDE SEQUENCE [LARGE SCALE GENOMIC DNA]</scope>
</reference>
<dbReference type="EMBL" id="OZ037945">
    <property type="protein sequence ID" value="CAL1702653.1"/>
    <property type="molecule type" value="Genomic_DNA"/>
</dbReference>
<organism evidence="1 2">
    <name type="scientific">Somion occarium</name>
    <dbReference type="NCBI Taxonomy" id="3059160"/>
    <lineage>
        <taxon>Eukaryota</taxon>
        <taxon>Fungi</taxon>
        <taxon>Dikarya</taxon>
        <taxon>Basidiomycota</taxon>
        <taxon>Agaricomycotina</taxon>
        <taxon>Agaricomycetes</taxon>
        <taxon>Polyporales</taxon>
        <taxon>Cerrenaceae</taxon>
        <taxon>Somion</taxon>
    </lineage>
</organism>
<dbReference type="Proteomes" id="UP001497453">
    <property type="component" value="Chromosome 2"/>
</dbReference>
<name>A0ABP1D6L7_9APHY</name>
<evidence type="ECO:0000313" key="1">
    <source>
        <dbReference type="EMBL" id="CAL1702653.1"/>
    </source>
</evidence>
<evidence type="ECO:0000313" key="2">
    <source>
        <dbReference type="Proteomes" id="UP001497453"/>
    </source>
</evidence>
<protein>
    <submittedName>
        <fullName evidence="1">Uncharacterized protein</fullName>
    </submittedName>
</protein>
<proteinExistence type="predicted"/>
<keyword evidence="2" id="KW-1185">Reference proteome</keyword>
<sequence length="139" mass="15590">MWRGRDLRSCYSRRQELATAFVSANRGEYPKLGDLDFIVYVTDHVSINYWQRSSGTYWLDWILWRWTGGSIVMRGDGRGLEGAVGRRADLPCDVGAALTFSKFGSGPCDGDKTEVFSYAPYRILGEAARVAGQDASFCR</sequence>